<proteinExistence type="predicted"/>
<dbReference type="PANTHER" id="PTHR43857">
    <property type="entry name" value="BLR7761 PROTEIN"/>
    <property type="match status" value="1"/>
</dbReference>
<dbReference type="Proteomes" id="UP000075755">
    <property type="component" value="Plasmid pAA04"/>
</dbReference>
<keyword evidence="4" id="KW-1185">Reference proteome</keyword>
<evidence type="ECO:0000313" key="3">
    <source>
        <dbReference type="Proteomes" id="UP000075755"/>
    </source>
</evidence>
<dbReference type="Proteomes" id="UP000577697">
    <property type="component" value="Unassembled WGS sequence"/>
</dbReference>
<dbReference type="SUPFAM" id="SSF55298">
    <property type="entry name" value="YjgF-like"/>
    <property type="match status" value="1"/>
</dbReference>
<dbReference type="PANTHER" id="PTHR43857:SF1">
    <property type="entry name" value="YJGH FAMILY PROTEIN"/>
    <property type="match status" value="1"/>
</dbReference>
<dbReference type="RefSeq" id="WP_083948972.1">
    <property type="nucleotide sequence ID" value="NZ_CP015009.1"/>
</dbReference>
<dbReference type="KEGG" id="aak:AA2016_6607"/>
<dbReference type="EMBL" id="JACICB010000021">
    <property type="protein sequence ID" value="MBB3708705.1"/>
    <property type="molecule type" value="Genomic_DNA"/>
</dbReference>
<evidence type="ECO:0000313" key="4">
    <source>
        <dbReference type="Proteomes" id="UP000577697"/>
    </source>
</evidence>
<protein>
    <submittedName>
        <fullName evidence="2">Enamine deaminase RidA (YjgF/YER057c/UK114 family)</fullName>
    </submittedName>
    <submittedName>
        <fullName evidence="1">Endoribonuclease L-PSP</fullName>
    </submittedName>
</protein>
<evidence type="ECO:0000313" key="2">
    <source>
        <dbReference type="EMBL" id="MBB3708705.1"/>
    </source>
</evidence>
<sequence length="143" mass="15010">MVSADEGRLLYVQPEGWSRASGLSYGVVGEARRQLFIAGQIGGDTGASAPAHDAGFASQFIKALENVVTVVESAGGTASDIAALRIFVTSIDSFKTAQPVIAEAWRSLLGYHFPAMTMVQVSALYEATALVEIEGTALLKMEG</sequence>
<dbReference type="CDD" id="cd00448">
    <property type="entry name" value="YjgF_YER057c_UK114_family"/>
    <property type="match status" value="1"/>
</dbReference>
<geneLocation type="plasmid" evidence="1 3">
    <name>pAA04</name>
</geneLocation>
<accession>A0AAC9FEU7</accession>
<keyword evidence="1" id="KW-0614">Plasmid</keyword>
<dbReference type="InterPro" id="IPR035959">
    <property type="entry name" value="RutC-like_sf"/>
</dbReference>
<dbReference type="InterPro" id="IPR006175">
    <property type="entry name" value="YjgF/YER057c/UK114"/>
</dbReference>
<dbReference type="Gene3D" id="3.30.1330.40">
    <property type="entry name" value="RutC-like"/>
    <property type="match status" value="1"/>
</dbReference>
<evidence type="ECO:0000313" key="1">
    <source>
        <dbReference type="EMBL" id="AMS45497.1"/>
    </source>
</evidence>
<dbReference type="EMBL" id="CP015009">
    <property type="protein sequence ID" value="AMS45497.1"/>
    <property type="molecule type" value="Genomic_DNA"/>
</dbReference>
<dbReference type="Pfam" id="PF01042">
    <property type="entry name" value="Ribonuc_L-PSP"/>
    <property type="match status" value="1"/>
</dbReference>
<reference evidence="2 4" key="2">
    <citation type="submission" date="2020-08" db="EMBL/GenBank/DDBJ databases">
        <title>Genomic Encyclopedia of Type Strains, Phase IV (KMG-IV): sequencing the most valuable type-strain genomes for metagenomic binning, comparative biology and taxonomic classification.</title>
        <authorList>
            <person name="Goeker M."/>
        </authorList>
    </citation>
    <scope>NUCLEOTIDE SEQUENCE [LARGE SCALE GENOMIC DNA]</scope>
    <source>
        <strain evidence="2 4">DSM 10368</strain>
    </source>
</reference>
<name>A0AAC9FEU7_AMIAI</name>
<gene>
    <name evidence="1" type="ORF">AA2016_6607</name>
    <name evidence="2" type="ORF">FHS67_005045</name>
</gene>
<organism evidence="1 3">
    <name type="scientific">Aminobacter aminovorans</name>
    <name type="common">Chelatobacter heintzii</name>
    <dbReference type="NCBI Taxonomy" id="83263"/>
    <lineage>
        <taxon>Bacteria</taxon>
        <taxon>Pseudomonadati</taxon>
        <taxon>Pseudomonadota</taxon>
        <taxon>Alphaproteobacteria</taxon>
        <taxon>Hyphomicrobiales</taxon>
        <taxon>Phyllobacteriaceae</taxon>
        <taxon>Aminobacter</taxon>
    </lineage>
</organism>
<reference evidence="1 3" key="1">
    <citation type="submission" date="2016-03" db="EMBL/GenBank/DDBJ databases">
        <title>Complete genome of Aminobacter aminovorans KCTC 2477.</title>
        <authorList>
            <person name="Kim K.M."/>
        </authorList>
    </citation>
    <scope>NUCLEOTIDE SEQUENCE [LARGE SCALE GENOMIC DNA]</scope>
    <source>
        <strain evidence="1 3">KCTC 2477</strain>
        <plasmid evidence="1 3">pAA04</plasmid>
    </source>
</reference>
<dbReference type="AlphaFoldDB" id="A0AAC9FEU7"/>